<organism evidence="4 5">
    <name type="scientific">Intoshia linei</name>
    <dbReference type="NCBI Taxonomy" id="1819745"/>
    <lineage>
        <taxon>Eukaryota</taxon>
        <taxon>Metazoa</taxon>
        <taxon>Spiralia</taxon>
        <taxon>Lophotrochozoa</taxon>
        <taxon>Mesozoa</taxon>
        <taxon>Orthonectida</taxon>
        <taxon>Rhopaluridae</taxon>
        <taxon>Intoshia</taxon>
    </lineage>
</organism>
<keyword evidence="1" id="KW-0819">tRNA processing</keyword>
<dbReference type="GO" id="GO:0030488">
    <property type="term" value="P:tRNA methylation"/>
    <property type="evidence" value="ECO:0007669"/>
    <property type="project" value="TreeGrafter"/>
</dbReference>
<dbReference type="InterPro" id="IPR056842">
    <property type="entry name" value="THADA-like_TPR_C"/>
</dbReference>
<dbReference type="PANTHER" id="PTHR14387">
    <property type="entry name" value="THADA/DEATH RECEPTOR INTERACTING PROTEIN"/>
    <property type="match status" value="1"/>
</dbReference>
<feature type="domain" description="tRNA (32-2'-O)-methyltransferase regulator THADA-like C-terminal TPR repeats region" evidence="3">
    <location>
        <begin position="998"/>
        <end position="1164"/>
    </location>
</feature>
<dbReference type="EMBL" id="LWCA01000388">
    <property type="protein sequence ID" value="OAF68777.1"/>
    <property type="molecule type" value="Genomic_DNA"/>
</dbReference>
<evidence type="ECO:0000313" key="4">
    <source>
        <dbReference type="EMBL" id="OAF68777.1"/>
    </source>
</evidence>
<dbReference type="Proteomes" id="UP000078046">
    <property type="component" value="Unassembled WGS sequence"/>
</dbReference>
<reference evidence="4 5" key="1">
    <citation type="submission" date="2016-04" db="EMBL/GenBank/DDBJ databases">
        <title>The genome of Intoshia linei affirms orthonectids as highly simplified spiralians.</title>
        <authorList>
            <person name="Mikhailov K.V."/>
            <person name="Slusarev G.S."/>
            <person name="Nikitin M.A."/>
            <person name="Logacheva M.D."/>
            <person name="Penin A."/>
            <person name="Aleoshin V."/>
            <person name="Panchin Y.V."/>
        </authorList>
    </citation>
    <scope>NUCLEOTIDE SEQUENCE [LARGE SCALE GENOMIC DNA]</scope>
    <source>
        <strain evidence="4">Intl2013</strain>
        <tissue evidence="4">Whole animal</tissue>
    </source>
</reference>
<evidence type="ECO:0000259" key="2">
    <source>
        <dbReference type="Pfam" id="PF10350"/>
    </source>
</evidence>
<dbReference type="InterPro" id="IPR051954">
    <property type="entry name" value="tRNA_methyltransferase_THADA"/>
</dbReference>
<dbReference type="OrthoDB" id="73997at2759"/>
<sequence length="1635" mass="191883">MSVLEKFFILKTTSRKSLIKEIRRIENFEKLVYDRLVSFIDNEIDYTDMRSVVTLIELAMESLIDVKKLTVQDHNKILCKFLIMGKKLLKLVLEHNHKKVENVENLTILHYLRFLIETFKYYYLKKGGEKFNDDFYQYFWDCLANDDCPLVWKSQISFILVYMIKSDYAEKSQEHLLEIFHFFTAKSNEKTKSIINVDKTKFCEKNVSNLYAFLSAILNCFDGDESSDFINEIIQTTLDMCFISDCTNIYEVVQIIRLYHASLKVSSNYMKINLVISIYDFALSKIYPYSIVSSQSKKLVNYCLHVLSKNHASSIKPIFEECLEFKNEKLDLYTLSVIVQFINFPVENIDFSIIASKILTFLNNRDLHSQVANAYTCLAAVDSLKTVDWLNRWMKPIVLIFDDKNNESGKDSDVIEQTIFECILPKMMKNVDNFYEFCENYIFKKSTRLYLKMSMINQKYKLANFKKISQLVHSESPEERIDAVTLIGLSKSNSDCLKNTLTSIEDFTLTNTFAAPGIRIKLKTFYKKYFNLIGPLCKNNVNYQSHISTMLKIIFCKLSILSPYQVQEVDLSLFNYFISSIPINEELLNLIKSRKNKILAFYLSSYESIQLKILKISKKLAIIFMKYNLIFFKIDMAKDVIEKCILSFRPADVKTVNCVLSYISFMNFNKIEKEKCNMQNLLFQYFDSFYKIFHQLEKDTIKIIKENVAIYPIMSAINAFVPYLVYQDDTHALDFSNHKIIYFFQVYLCYLPKMIQLFIPHLSSTNDDHINLDQIVLVSTWRCIQEIANLMKLLYECENKNILKIFHYLQFYETFNQLFQKAKHRGALEVTVTAYSYFLNCIKDVHVYSGSNKLCYREVEPGHDELRCTNSIDIEKFEFVKNPLNLLDSILNDAFCTDENLNLYKCSVKRSAGLPLIIMAILKSVNFRDANLVQVLFNRLINITSEKDGIHLDFKIHAFNIITIVLKSGIHYQFISPYIDEIAIQTLENLKKVPWGVRNASNRCFTAVIARLFGSSTGKMTMRLFVKNHFNLFNYILKTLKLVYKPCTIHENYVDNEIISKNHYMFAILLILECIKSTTLHEICSRETYLTRKCLFTFFKDLSILLTSFVYMIRKKAAKVLAQLISPECVTEINSYLHDMLTSFYIIHADVPNYVHGFLMYINFVFKYHPVDLLILQDVDKCINLYKNHILSYTFQSLMIDIYKNVSNDTSINKIKNYRKSICSTKTFIDSVYKCPVLCLFDVKLSVQNSANIVELIQYQKKTDKYFVNTFVHNLEKISEYYKNDDFDISYICEYYASFFKICDTQQISIEQFIIILKCTFNFFLFSSIFIDLVQILILFISKKNCYDQWDPDICIYLFFIVNNPQFKVDGKLSISCHVLSKYIYHIMNDESFDYAKNNIGYLMSHYNIEISDADYVISKYYFIYKMIIDNSLKNRQTGSTILLQTIAQYLHLDISNTIMKINPETALLMYFYFINLQLNSKKHKTTLSIDLIMDLFNRIVGELPILNGIEFKMNPENGNYEESNAKKTKTVFDNDIPSDYINSIHVLDLINMHFGLLKIPKISTNLSFIIPPKTECKLKYLDVIEKLDIEFIAEEACNFFKKNIDESFLKVYENWYIYAGKGNQYFFYMTETLM</sequence>
<dbReference type="Pfam" id="PF10350">
    <property type="entry name" value="DUF2428"/>
    <property type="match status" value="1"/>
</dbReference>
<keyword evidence="5" id="KW-1185">Reference proteome</keyword>
<name>A0A177B3B6_9BILA</name>
<comment type="caution">
    <text evidence="4">The sequence shown here is derived from an EMBL/GenBank/DDBJ whole genome shotgun (WGS) entry which is preliminary data.</text>
</comment>
<accession>A0A177B3B6</accession>
<evidence type="ECO:0000313" key="5">
    <source>
        <dbReference type="Proteomes" id="UP000078046"/>
    </source>
</evidence>
<evidence type="ECO:0000259" key="3">
    <source>
        <dbReference type="Pfam" id="PF25151"/>
    </source>
</evidence>
<evidence type="ECO:0000256" key="1">
    <source>
        <dbReference type="ARBA" id="ARBA00022694"/>
    </source>
</evidence>
<dbReference type="InterPro" id="IPR019442">
    <property type="entry name" value="THADA/TRM732_DUF2428"/>
</dbReference>
<proteinExistence type="predicted"/>
<gene>
    <name evidence="4" type="ORF">A3Q56_03476</name>
</gene>
<feature type="domain" description="DUF2428" evidence="2">
    <location>
        <begin position="773"/>
        <end position="995"/>
    </location>
</feature>
<dbReference type="GO" id="GO:0005829">
    <property type="term" value="C:cytosol"/>
    <property type="evidence" value="ECO:0007669"/>
    <property type="project" value="TreeGrafter"/>
</dbReference>
<dbReference type="Pfam" id="PF25151">
    <property type="entry name" value="TPR_Trm732_C"/>
    <property type="match status" value="1"/>
</dbReference>
<protein>
    <submittedName>
        <fullName evidence="4">Uncharacterized protein</fullName>
    </submittedName>
</protein>
<dbReference type="PANTHER" id="PTHR14387:SF0">
    <property type="entry name" value="DUF2428 DOMAIN-CONTAINING PROTEIN"/>
    <property type="match status" value="1"/>
</dbReference>